<dbReference type="InterPro" id="IPR050796">
    <property type="entry name" value="SCF_F-box_component"/>
</dbReference>
<reference evidence="3" key="1">
    <citation type="submission" date="2023-04" db="EMBL/GenBank/DDBJ databases">
        <authorList>
            <person name="Vijverberg K."/>
            <person name="Xiong W."/>
            <person name="Schranz E."/>
        </authorList>
    </citation>
    <scope>NUCLEOTIDE SEQUENCE</scope>
</reference>
<dbReference type="AlphaFoldDB" id="A0AA36ENJ2"/>
<dbReference type="EMBL" id="OX465085">
    <property type="protein sequence ID" value="CAI9303941.1"/>
    <property type="molecule type" value="Genomic_DNA"/>
</dbReference>
<dbReference type="Pfam" id="PF00646">
    <property type="entry name" value="F-box"/>
    <property type="match status" value="1"/>
</dbReference>
<evidence type="ECO:0000259" key="2">
    <source>
        <dbReference type="PROSITE" id="PS50181"/>
    </source>
</evidence>
<evidence type="ECO:0000313" key="3">
    <source>
        <dbReference type="EMBL" id="CAI9303941.1"/>
    </source>
</evidence>
<organism evidence="3 4">
    <name type="scientific">Lactuca saligna</name>
    <name type="common">Willowleaf lettuce</name>
    <dbReference type="NCBI Taxonomy" id="75948"/>
    <lineage>
        <taxon>Eukaryota</taxon>
        <taxon>Viridiplantae</taxon>
        <taxon>Streptophyta</taxon>
        <taxon>Embryophyta</taxon>
        <taxon>Tracheophyta</taxon>
        <taxon>Spermatophyta</taxon>
        <taxon>Magnoliopsida</taxon>
        <taxon>eudicotyledons</taxon>
        <taxon>Gunneridae</taxon>
        <taxon>Pentapetalae</taxon>
        <taxon>asterids</taxon>
        <taxon>campanulids</taxon>
        <taxon>Asterales</taxon>
        <taxon>Asteraceae</taxon>
        <taxon>Cichorioideae</taxon>
        <taxon>Cichorieae</taxon>
        <taxon>Lactucinae</taxon>
        <taxon>Lactuca</taxon>
    </lineage>
</organism>
<feature type="domain" description="F-box" evidence="2">
    <location>
        <begin position="143"/>
        <end position="188"/>
    </location>
</feature>
<dbReference type="PANTHER" id="PTHR31672">
    <property type="entry name" value="BNACNNG10540D PROTEIN"/>
    <property type="match status" value="1"/>
</dbReference>
<accession>A0AA36ENJ2</accession>
<dbReference type="Proteomes" id="UP001177003">
    <property type="component" value="Chromosome 9"/>
</dbReference>
<proteinExistence type="predicted"/>
<protein>
    <recommendedName>
        <fullName evidence="2">F-box domain-containing protein</fullName>
    </recommendedName>
</protein>
<dbReference type="SUPFAM" id="SSF81383">
    <property type="entry name" value="F-box domain"/>
    <property type="match status" value="1"/>
</dbReference>
<keyword evidence="4" id="KW-1185">Reference proteome</keyword>
<feature type="region of interest" description="Disordered" evidence="1">
    <location>
        <begin position="104"/>
        <end position="124"/>
    </location>
</feature>
<name>A0AA36ENJ2_LACSI</name>
<sequence length="405" mass="46855">MLLVESPTWMAYKENYERLQPMFTDYPREDIPLDSIDIFWRKLDISDTTPVVDDNILCDDIVEKIKESFKKQSKAGKQAFMRKLQEIYDPQKTDIGEPIVQENTRERPSVKKHQKKKVNPPNQAISGYNFSTTSEFVGISLQDQSMEDLQVEVIIDILSRLHVKTVIHCKSVCKKWMYIISDSYFSNLHLSRSPTNLVIHHNLGFDTNSYKKTGTLTWVDLEDDPLMTLALNHADWILVDRDSPKKIYAFDFDKEMFDLFPSPPSSEAIRGSLGVINSCLCQCESYNSKLMIWVMKEYRVKKSWNKEVVIERSISPGLPLWCVEVVFIVLVVTQPFPLTFRLPAFALTLDVISFTGHQDSVIVVLLYELFHGEVSLKPEEKAEFHLRLIVGLPRCMKSPLHRIFL</sequence>
<dbReference type="Gene3D" id="1.20.1280.50">
    <property type="match status" value="1"/>
</dbReference>
<evidence type="ECO:0000256" key="1">
    <source>
        <dbReference type="SAM" id="MobiDB-lite"/>
    </source>
</evidence>
<dbReference type="PANTHER" id="PTHR31672:SF13">
    <property type="entry name" value="F-BOX PROTEIN CPR30-LIKE"/>
    <property type="match status" value="1"/>
</dbReference>
<dbReference type="InterPro" id="IPR001810">
    <property type="entry name" value="F-box_dom"/>
</dbReference>
<dbReference type="InterPro" id="IPR036047">
    <property type="entry name" value="F-box-like_dom_sf"/>
</dbReference>
<evidence type="ECO:0000313" key="4">
    <source>
        <dbReference type="Proteomes" id="UP001177003"/>
    </source>
</evidence>
<gene>
    <name evidence="3" type="ORF">LSALG_LOCUS42352</name>
</gene>
<dbReference type="PROSITE" id="PS50181">
    <property type="entry name" value="FBOX"/>
    <property type="match status" value="1"/>
</dbReference>